<evidence type="ECO:0000256" key="1">
    <source>
        <dbReference type="SAM" id="MobiDB-lite"/>
    </source>
</evidence>
<protein>
    <recommendedName>
        <fullName evidence="4">3-keto-disaccharide hydrolase domain-containing protein</fullName>
    </recommendedName>
</protein>
<keyword evidence="3" id="KW-1185">Reference proteome</keyword>
<accession>A0A0N8GN30</accession>
<dbReference type="AlphaFoldDB" id="A0A0N8GN30"/>
<comment type="caution">
    <text evidence="2">The sequence shown here is derived from an EMBL/GenBank/DDBJ whole genome shotgun (WGS) entry which is preliminary data.</text>
</comment>
<evidence type="ECO:0000313" key="3">
    <source>
        <dbReference type="Proteomes" id="UP000050417"/>
    </source>
</evidence>
<reference evidence="2 3" key="1">
    <citation type="submission" date="2015-07" db="EMBL/GenBank/DDBJ databases">
        <title>Genome sequence of Ornatilinea apprima DSM 23815.</title>
        <authorList>
            <person name="Hemp J."/>
            <person name="Ward L.M."/>
            <person name="Pace L.A."/>
            <person name="Fischer W.W."/>
        </authorList>
    </citation>
    <scope>NUCLEOTIDE SEQUENCE [LARGE SCALE GENOMIC DNA]</scope>
    <source>
        <strain evidence="2 3">P3M-1</strain>
    </source>
</reference>
<gene>
    <name evidence="2" type="ORF">ADN00_10220</name>
</gene>
<dbReference type="PROSITE" id="PS51257">
    <property type="entry name" value="PROKAR_LIPOPROTEIN"/>
    <property type="match status" value="1"/>
</dbReference>
<dbReference type="Gene3D" id="2.60.120.560">
    <property type="entry name" value="Exo-inulinase, domain 1"/>
    <property type="match status" value="4"/>
</dbReference>
<organism evidence="2 3">
    <name type="scientific">Ornatilinea apprima</name>
    <dbReference type="NCBI Taxonomy" id="1134406"/>
    <lineage>
        <taxon>Bacteria</taxon>
        <taxon>Bacillati</taxon>
        <taxon>Chloroflexota</taxon>
        <taxon>Anaerolineae</taxon>
        <taxon>Anaerolineales</taxon>
        <taxon>Anaerolineaceae</taxon>
        <taxon>Ornatilinea</taxon>
    </lineage>
</organism>
<evidence type="ECO:0008006" key="4">
    <source>
        <dbReference type="Google" id="ProtNLM"/>
    </source>
</evidence>
<name>A0A0N8GN30_9CHLR</name>
<evidence type="ECO:0000313" key="2">
    <source>
        <dbReference type="EMBL" id="KPL76954.1"/>
    </source>
</evidence>
<feature type="region of interest" description="Disordered" evidence="1">
    <location>
        <begin position="224"/>
        <end position="269"/>
    </location>
</feature>
<proteinExistence type="predicted"/>
<sequence length="1067" mass="118446">MRHIPFFRSKILKTIHPNLFAYLGLLLLLTACSHTDSTPTASAGHNLLYALTFDNDAAFSGWHVGGPGTDYLWLENTQDGKYLFEYPSGFLESQDFEFGDVQIAVDVEFLVKTRVEAGLSCRMQPEAGGRYYFSIANDGHWDIRRWNDGETILAQGRSDAIQTERNRLAARCVGDTLTLLVNDVEIGSAHDGTFVSGGLNFNYAADSAGAGTFDAITVEDWGDSKTSRADSAPEGESTSTQAAALEPATATPLPTSTATPTLIPTPAATLRPTTIPEDELVLYQTGFDDSDTTLSDWKTFAFSMDKKDFVTEGYKTWTANGIFRFEQEANTRVYAIYDKDLGTADMDISARGNPPFEGHGGLGLVCRYSQAGWYQFMVEPRDGAWSIRLVKPDENGRVHFHIISSGLHKWLQQSVELRAECKGDRLTFYIDGEKMASLHDSTFPSGKAGFLGWTFAIGDDWNTVDEFTLRRAQWNETSLSGPAPTPGADGTIYSTDFAKLDDLNPYWAKTDWGIIGIPGSPILIGGPGGQYAPHTYLYINDFDPAADVEISADIHPLYLYRRGLICRYSEDGWYEAYYLKDDIENPIVLLRKQREEQGKFTGADTILGTAYAGSQNPVNLTLTCAGNQISVKLNGEQVLYAEDDTWKNGRYGFVIMDTPPGNLRNTLLNYTVRPAQAIPAGAFVNEKIFNSPDEIAANWGLDLQNNPMVKRNDNVLTLDADDGIGLTSNSDLLENSEMTADVEFLDNGLLYLQCRSESPAHAVFEVRRNGEWFLHWQDREIARGSSPAIQPGKNILTMRCEGERLSLTANGQTIAEETYHAAYTPAKGRIVLWVNAQLRVNSLAIKTFQGSTILTSVPLLNQATLPRAYQPNETIFAWDINSFVFGCGDGWWGRDPNPCWWQKPYNKHVIDQFVTEDAIIVKPNEKILTLFTYQPDLYDLPVEISAEATLTSKGGAAALFCRATPVGRYEFYIQPDGKWYIRRNVISQYYLPQAKHLTTLAHGIVENFSPENMRLSATCSGSDLIFTLNGAELGRAQDTLYPEGQAGLFFDVFSEGSFTNLNLYRAK</sequence>
<dbReference type="Proteomes" id="UP000050417">
    <property type="component" value="Unassembled WGS sequence"/>
</dbReference>
<dbReference type="STRING" id="1134406.ADN00_10220"/>
<dbReference type="EMBL" id="LGCL01000024">
    <property type="protein sequence ID" value="KPL76954.1"/>
    <property type="molecule type" value="Genomic_DNA"/>
</dbReference>
<feature type="compositionally biased region" description="Low complexity" evidence="1">
    <location>
        <begin position="240"/>
        <end position="269"/>
    </location>
</feature>